<accession>A0ACC2MJB4</accession>
<evidence type="ECO:0000313" key="2">
    <source>
        <dbReference type="Proteomes" id="UP001234297"/>
    </source>
</evidence>
<reference evidence="1 2" key="1">
    <citation type="journal article" date="2022" name="Hortic Res">
        <title>A haplotype resolved chromosomal level avocado genome allows analysis of novel avocado genes.</title>
        <authorList>
            <person name="Nath O."/>
            <person name="Fletcher S.J."/>
            <person name="Hayward A."/>
            <person name="Shaw L.M."/>
            <person name="Masouleh A.K."/>
            <person name="Furtado A."/>
            <person name="Henry R.J."/>
            <person name="Mitter N."/>
        </authorList>
    </citation>
    <scope>NUCLEOTIDE SEQUENCE [LARGE SCALE GENOMIC DNA]</scope>
    <source>
        <strain evidence="2">cv. Hass</strain>
    </source>
</reference>
<gene>
    <name evidence="1" type="ORF">MRB53_007484</name>
</gene>
<evidence type="ECO:0000313" key="1">
    <source>
        <dbReference type="EMBL" id="KAJ8645736.1"/>
    </source>
</evidence>
<keyword evidence="2" id="KW-1185">Reference proteome</keyword>
<name>A0ACC2MJB4_PERAE</name>
<proteinExistence type="predicted"/>
<dbReference type="EMBL" id="CM056810">
    <property type="protein sequence ID" value="KAJ8645736.1"/>
    <property type="molecule type" value="Genomic_DNA"/>
</dbReference>
<organism evidence="1 2">
    <name type="scientific">Persea americana</name>
    <name type="common">Avocado</name>
    <dbReference type="NCBI Taxonomy" id="3435"/>
    <lineage>
        <taxon>Eukaryota</taxon>
        <taxon>Viridiplantae</taxon>
        <taxon>Streptophyta</taxon>
        <taxon>Embryophyta</taxon>
        <taxon>Tracheophyta</taxon>
        <taxon>Spermatophyta</taxon>
        <taxon>Magnoliopsida</taxon>
        <taxon>Magnoliidae</taxon>
        <taxon>Laurales</taxon>
        <taxon>Lauraceae</taxon>
        <taxon>Persea</taxon>
    </lineage>
</organism>
<protein>
    <submittedName>
        <fullName evidence="1">Uncharacterized protein</fullName>
    </submittedName>
</protein>
<sequence>MYPSAHVSRPHLIDYHADDTEMLLHLDKMMHGAPHPQNVLTDVDVDPYAVAPWNLPPNMLYFINSDHDISLKGENGIKATEGGYWFSKTWTQSPTMGRVTTKEFYWGKAPRGEKTVWVMKEYTMDKFLGSSSLCKVFKHNNGNDSEERQQAVADDAQGESVEAMLLRMLEHEENISGFQSLSNMSQVVSGNRHGPPLISGSHLQNLRPPNYVWVPGEDDFLEEKDLVGSASSSPSSSENTWVSSMTLNDEYFDPEALLRELTPSIQDTTNKQNVDCCRATGSASLGAHQVHFQPPPSGKSVNKQNVDCCRATGSASLGAHQVHFHPPPSGSLGGSGSTSSNNIKNPLMMKTVLAASLPSIHIGGLNHTHPPAARIKELPNKKIVGRITKLAKKYFCFM</sequence>
<comment type="caution">
    <text evidence="1">The sequence shown here is derived from an EMBL/GenBank/DDBJ whole genome shotgun (WGS) entry which is preliminary data.</text>
</comment>
<dbReference type="Proteomes" id="UP001234297">
    <property type="component" value="Chromosome 2"/>
</dbReference>